<organism evidence="1 2">
    <name type="scientific">Romanomermis culicivorax</name>
    <name type="common">Nematode worm</name>
    <dbReference type="NCBI Taxonomy" id="13658"/>
    <lineage>
        <taxon>Eukaryota</taxon>
        <taxon>Metazoa</taxon>
        <taxon>Ecdysozoa</taxon>
        <taxon>Nematoda</taxon>
        <taxon>Enoplea</taxon>
        <taxon>Dorylaimia</taxon>
        <taxon>Mermithida</taxon>
        <taxon>Mermithoidea</taxon>
        <taxon>Mermithidae</taxon>
        <taxon>Romanomermis</taxon>
    </lineage>
</organism>
<dbReference type="WBParaSite" id="nRc.2.0.1.t44754-RA">
    <property type="protein sequence ID" value="nRc.2.0.1.t44754-RA"/>
    <property type="gene ID" value="nRc.2.0.1.g44754"/>
</dbReference>
<keyword evidence="1" id="KW-1185">Reference proteome</keyword>
<dbReference type="Proteomes" id="UP000887565">
    <property type="component" value="Unplaced"/>
</dbReference>
<accession>A0A915L0P7</accession>
<proteinExistence type="predicted"/>
<sequence>MIEFAKTESLYTTVRAVNALPLGDIAAFQQQATHQIVVGFFVDISDENGGRRRFIVHIIIFSFSKSLTYEDLQVCSFFDSISWTLSDNRSMTSSFRRRHFEAAKRLRARFRSNFSFSYAKRKKKRSIGPTFKGCRNDGVEQGVPDAVVPLALSSK</sequence>
<protein>
    <submittedName>
        <fullName evidence="2">Uncharacterized protein</fullName>
    </submittedName>
</protein>
<evidence type="ECO:0000313" key="1">
    <source>
        <dbReference type="Proteomes" id="UP000887565"/>
    </source>
</evidence>
<dbReference type="AlphaFoldDB" id="A0A915L0P7"/>
<evidence type="ECO:0000313" key="2">
    <source>
        <dbReference type="WBParaSite" id="nRc.2.0.1.t44754-RA"/>
    </source>
</evidence>
<reference evidence="2" key="1">
    <citation type="submission" date="2022-11" db="UniProtKB">
        <authorList>
            <consortium name="WormBaseParasite"/>
        </authorList>
    </citation>
    <scope>IDENTIFICATION</scope>
</reference>
<name>A0A915L0P7_ROMCU</name>